<dbReference type="InterPro" id="IPR002755">
    <property type="entry name" value="DNA_primase_S"/>
</dbReference>
<keyword evidence="7" id="KW-0479">Metal-binding</keyword>
<evidence type="ECO:0000313" key="11">
    <source>
        <dbReference type="RefSeq" id="XP_014668671.1"/>
    </source>
</evidence>
<proteinExistence type="inferred from homology"/>
<evidence type="ECO:0000256" key="8">
    <source>
        <dbReference type="ARBA" id="ARBA00023163"/>
    </source>
</evidence>
<dbReference type="RefSeq" id="XP_014668671.1">
    <property type="nucleotide sequence ID" value="XM_014813185.1"/>
</dbReference>
<evidence type="ECO:0000313" key="10">
    <source>
        <dbReference type="Proteomes" id="UP000695022"/>
    </source>
</evidence>
<dbReference type="GeneID" id="106809946"/>
<evidence type="ECO:0000256" key="7">
    <source>
        <dbReference type="ARBA" id="ARBA00022723"/>
    </source>
</evidence>
<dbReference type="CDD" id="cd04860">
    <property type="entry name" value="AE_Prim_S"/>
    <property type="match status" value="1"/>
</dbReference>
<accession>A0ABM1E900</accession>
<keyword evidence="10" id="KW-1185">Reference proteome</keyword>
<evidence type="ECO:0000256" key="2">
    <source>
        <dbReference type="ARBA" id="ARBA00022478"/>
    </source>
</evidence>
<evidence type="ECO:0000256" key="9">
    <source>
        <dbReference type="RuleBase" id="RU003514"/>
    </source>
</evidence>
<keyword evidence="2 9" id="KW-0240">DNA-directed RNA polymerase</keyword>
<keyword evidence="6 9" id="KW-0235">DNA replication</keyword>
<dbReference type="InterPro" id="IPR014052">
    <property type="entry name" value="DNA_primase_ssu_euk/arc"/>
</dbReference>
<dbReference type="SUPFAM" id="SSF56747">
    <property type="entry name" value="Prim-pol domain"/>
    <property type="match status" value="1"/>
</dbReference>
<protein>
    <recommendedName>
        <fullName evidence="9">DNA primase</fullName>
        <ecNumber evidence="9">2.7.7.-</ecNumber>
    </recommendedName>
</protein>
<name>A0ABM1E900_PRICU</name>
<dbReference type="Proteomes" id="UP000695022">
    <property type="component" value="Unplaced"/>
</dbReference>
<dbReference type="PANTHER" id="PTHR10536">
    <property type="entry name" value="DNA PRIMASE SMALL SUBUNIT"/>
    <property type="match status" value="1"/>
</dbReference>
<evidence type="ECO:0000256" key="4">
    <source>
        <dbReference type="ARBA" id="ARBA00022679"/>
    </source>
</evidence>
<dbReference type="EC" id="2.7.7.-" evidence="9"/>
<organism evidence="10 11">
    <name type="scientific">Priapulus caudatus</name>
    <name type="common">Priapulid worm</name>
    <dbReference type="NCBI Taxonomy" id="37621"/>
    <lineage>
        <taxon>Eukaryota</taxon>
        <taxon>Metazoa</taxon>
        <taxon>Ecdysozoa</taxon>
        <taxon>Scalidophora</taxon>
        <taxon>Priapulida</taxon>
        <taxon>Priapulimorpha</taxon>
        <taxon>Priapulimorphida</taxon>
        <taxon>Priapulidae</taxon>
        <taxon>Priapulus</taxon>
    </lineage>
</organism>
<dbReference type="Pfam" id="PF01896">
    <property type="entry name" value="DNA_primase_S"/>
    <property type="match status" value="1"/>
</dbReference>
<gene>
    <name evidence="11" type="primary">LOC106809946</name>
</gene>
<keyword evidence="5" id="KW-0548">Nucleotidyltransferase</keyword>
<evidence type="ECO:0000256" key="5">
    <source>
        <dbReference type="ARBA" id="ARBA00022695"/>
    </source>
</evidence>
<sequence length="417" mass="48262">MDDEHSKYDPAILPDYLPIYYRRLFPYKEYFRWLSYGNANGLVSKSTFQNREFSFTLKDDIYIRYQSFADQAELEKEIIKRCPYKIDIGAVYTSKPKDRSPAITLTPVEKELVFDIDMTDYDDVRTCCSGADICHKCWPFMTLAIKVIDRALKDDFGFQHRLWVYSGRRGVHCWVCDEEARKLSVSARSAVAEYLTLIKGGNTGKKFTLYENVHPLIQESYTLIKKGFLDLAIVKQDFLGSKVECNKFLKFIVDDGLRKLLEAEFESLDTSKQRWASAVNVVRTTLEQGSLKRNGRHCIEEVMLSFCYPRLDINVTKGLNHLLKSPFCIHPKTGRVCVPIDPEDADSFDPFTVPTISQLVDEFNEYEEKNKGSGDTVRDVKKTSLQKSLKIFEKFLRKLEASWTSKKIEQNEATMEF</sequence>
<reference evidence="11" key="1">
    <citation type="submission" date="2025-08" db="UniProtKB">
        <authorList>
            <consortium name="RefSeq"/>
        </authorList>
    </citation>
    <scope>IDENTIFICATION</scope>
</reference>
<dbReference type="Gene3D" id="3.90.920.10">
    <property type="entry name" value="DNA primase, PRIM domain"/>
    <property type="match status" value="1"/>
</dbReference>
<evidence type="ECO:0000256" key="3">
    <source>
        <dbReference type="ARBA" id="ARBA00022515"/>
    </source>
</evidence>
<evidence type="ECO:0000256" key="6">
    <source>
        <dbReference type="ARBA" id="ARBA00022705"/>
    </source>
</evidence>
<keyword evidence="3 9" id="KW-0639">Primosome</keyword>
<keyword evidence="4 9" id="KW-0808">Transferase</keyword>
<comment type="similarity">
    <text evidence="1 9">Belongs to the eukaryotic-type primase small subunit family.</text>
</comment>
<evidence type="ECO:0000256" key="1">
    <source>
        <dbReference type="ARBA" id="ARBA00009762"/>
    </source>
</evidence>
<keyword evidence="8" id="KW-0804">Transcription</keyword>
<dbReference type="NCBIfam" id="TIGR00335">
    <property type="entry name" value="primase_sml"/>
    <property type="match status" value="1"/>
</dbReference>